<evidence type="ECO:0000313" key="3">
    <source>
        <dbReference type="Proteomes" id="UP000218767"/>
    </source>
</evidence>
<reference evidence="3" key="1">
    <citation type="submission" date="2017-08" db="EMBL/GenBank/DDBJ databases">
        <title>A dynamic microbial community with high functional redundancy inhabits the cold, oxic subseafloor aquifer.</title>
        <authorList>
            <person name="Tully B.J."/>
            <person name="Wheat C.G."/>
            <person name="Glazer B.T."/>
            <person name="Huber J.A."/>
        </authorList>
    </citation>
    <scope>NUCLEOTIDE SEQUENCE [LARGE SCALE GENOMIC DNA]</scope>
</reference>
<accession>A0A2A4WY85</accession>
<evidence type="ECO:0000313" key="2">
    <source>
        <dbReference type="EMBL" id="PCI75388.1"/>
    </source>
</evidence>
<organism evidence="2 3">
    <name type="scientific">SAR86 cluster bacterium</name>
    <dbReference type="NCBI Taxonomy" id="2030880"/>
    <lineage>
        <taxon>Bacteria</taxon>
        <taxon>Pseudomonadati</taxon>
        <taxon>Pseudomonadota</taxon>
        <taxon>Gammaproteobacteria</taxon>
        <taxon>SAR86 cluster</taxon>
    </lineage>
</organism>
<keyword evidence="1" id="KW-0732">Signal</keyword>
<dbReference type="AlphaFoldDB" id="A0A2A4WY85"/>
<gene>
    <name evidence="2" type="ORF">COB20_13060</name>
</gene>
<proteinExistence type="predicted"/>
<evidence type="ECO:0000256" key="1">
    <source>
        <dbReference type="SAM" id="SignalP"/>
    </source>
</evidence>
<feature type="signal peptide" evidence="1">
    <location>
        <begin position="1"/>
        <end position="20"/>
    </location>
</feature>
<sequence>MKKLLSGLLVLSLSVLVGCAAGGPPPAAGVWDSVIVSPLGDLPVVLTLNADGTGEMASDVLNAPLSGIVYADNTAAFTAEISVQGQEIVLDFTGTAEGDTLNGEFGSDFGAMAVTATRQ</sequence>
<name>A0A2A4WY85_9GAMM</name>
<comment type="caution">
    <text evidence="2">The sequence shown here is derived from an EMBL/GenBank/DDBJ whole genome shotgun (WGS) entry which is preliminary data.</text>
</comment>
<dbReference type="EMBL" id="NVUL01000076">
    <property type="protein sequence ID" value="PCI75388.1"/>
    <property type="molecule type" value="Genomic_DNA"/>
</dbReference>
<dbReference type="PROSITE" id="PS51257">
    <property type="entry name" value="PROKAR_LIPOPROTEIN"/>
    <property type="match status" value="1"/>
</dbReference>
<feature type="chain" id="PRO_5012720632" description="Lipoprotein" evidence="1">
    <location>
        <begin position="21"/>
        <end position="119"/>
    </location>
</feature>
<evidence type="ECO:0008006" key="4">
    <source>
        <dbReference type="Google" id="ProtNLM"/>
    </source>
</evidence>
<dbReference type="Proteomes" id="UP000218767">
    <property type="component" value="Unassembled WGS sequence"/>
</dbReference>
<protein>
    <recommendedName>
        <fullName evidence="4">Lipoprotein</fullName>
    </recommendedName>
</protein>